<proteinExistence type="predicted"/>
<comment type="caution">
    <text evidence="1">The sequence shown here is derived from an EMBL/GenBank/DDBJ whole genome shotgun (WGS) entry which is preliminary data.</text>
</comment>
<reference evidence="1 2" key="1">
    <citation type="submission" date="2019-11" db="EMBL/GenBank/DDBJ databases">
        <title>Growth characteristics of pneumococcus vary with the chemical composition of the capsule and with environmental conditions.</title>
        <authorList>
            <person name="Tothpal A."/>
            <person name="Desobry K."/>
            <person name="Joshi S."/>
            <person name="Wyllie A.L."/>
            <person name="Weinberger D.M."/>
        </authorList>
    </citation>
    <scope>NUCLEOTIDE SEQUENCE [LARGE SCALE GENOMIC DNA]</scope>
    <source>
        <strain evidence="2">pnumococcus09N</strain>
    </source>
</reference>
<dbReference type="EMBL" id="WNHU01000522">
    <property type="protein sequence ID" value="MTV44576.1"/>
    <property type="molecule type" value="Genomic_DNA"/>
</dbReference>
<accession>A0A7X2XM68</accession>
<dbReference type="AlphaFoldDB" id="A0A7X2XM68"/>
<organism evidence="1 2">
    <name type="scientific">Streptococcus pneumoniae</name>
    <dbReference type="NCBI Taxonomy" id="1313"/>
    <lineage>
        <taxon>Bacteria</taxon>
        <taxon>Bacillati</taxon>
        <taxon>Bacillota</taxon>
        <taxon>Bacilli</taxon>
        <taxon>Lactobacillales</taxon>
        <taxon>Streptococcaceae</taxon>
        <taxon>Streptococcus</taxon>
    </lineage>
</organism>
<feature type="non-terminal residue" evidence="1">
    <location>
        <position position="60"/>
    </location>
</feature>
<protein>
    <submittedName>
        <fullName evidence="1">DNA primase</fullName>
    </submittedName>
</protein>
<dbReference type="Proteomes" id="UP000467349">
    <property type="component" value="Unassembled WGS sequence"/>
</dbReference>
<gene>
    <name evidence="1" type="ORF">GM545_13655</name>
</gene>
<evidence type="ECO:0000313" key="2">
    <source>
        <dbReference type="Proteomes" id="UP000467349"/>
    </source>
</evidence>
<evidence type="ECO:0000313" key="1">
    <source>
        <dbReference type="EMBL" id="MTV44576.1"/>
    </source>
</evidence>
<dbReference type="SUPFAM" id="SSF57783">
    <property type="entry name" value="Zinc beta-ribbon"/>
    <property type="match status" value="1"/>
</dbReference>
<sequence length="60" mass="7038">MEIEECKQISILDVASRLGISFKQVSSRVYEHPEHDSFRIFSTTNTFKWFSRDIQGDVID</sequence>
<name>A0A7X2XM68_STREE</name>